<protein>
    <recommendedName>
        <fullName evidence="1">Trk system potassium uptake protein TrkA</fullName>
    </recommendedName>
</protein>
<dbReference type="PRINTS" id="PR00335">
    <property type="entry name" value="KUPTAKETRKA"/>
</dbReference>
<evidence type="ECO:0000256" key="5">
    <source>
        <dbReference type="ARBA" id="ARBA00023027"/>
    </source>
</evidence>
<dbReference type="InterPro" id="IPR006036">
    <property type="entry name" value="K_uptake_TrkA"/>
</dbReference>
<evidence type="ECO:0000256" key="2">
    <source>
        <dbReference type="ARBA" id="ARBA00022448"/>
    </source>
</evidence>
<evidence type="ECO:0000256" key="3">
    <source>
        <dbReference type="ARBA" id="ARBA00022538"/>
    </source>
</evidence>
<dbReference type="InterPro" id="IPR006037">
    <property type="entry name" value="RCK_C"/>
</dbReference>
<dbReference type="Pfam" id="PF02080">
    <property type="entry name" value="TrkA_C"/>
    <property type="match status" value="2"/>
</dbReference>
<feature type="domain" description="RCK C-terminal" evidence="8">
    <location>
        <begin position="367"/>
        <end position="448"/>
    </location>
</feature>
<keyword evidence="4" id="KW-0630">Potassium</keyword>
<sequence>MNIIIVGAGEIGRHLALSLSREAHSIVVIERDSQVAAELEQQIDARVLTGSGSGATLLVEAGVAECDLFLALTSDTPVNLMAASMAKKLDAKKVIARVHPGLQREEWLFDYRGHFGVDHTFSSERLTAIELSKFIRNPNSLLVEEVARGRIELQQVRIGQRSDAVGKRLVELKAPERTRVASITRGGEHFVPTASDSLQAGDVVTIFGDPNKLRKLAQRLQKGEGSQDALRVVIFGGGEYGFSLAQMLESFQCKVRILERDPERAEELTGLLSNTTVINVDGTVLSELEEEQVGDADFFVAACGSDEDNVMSCLQAHDLGTKNCLTLIHRADYAKAISGSGRHFGVLAAVSPRDAARREIERFLTSDNFHTVKKMGAGEVIETQVTSGSLAAEHMVSEVEWPEGCILVARMRGLHATVPGPDDVLHPGDTIYAMVAPKVRKKFLKLVR</sequence>
<dbReference type="Gene3D" id="3.30.70.1450">
    <property type="entry name" value="Regulator of K+ conductance, C-terminal domain"/>
    <property type="match status" value="2"/>
</dbReference>
<dbReference type="RefSeq" id="WP_178932623.1">
    <property type="nucleotide sequence ID" value="NZ_JACBAZ010000004.1"/>
</dbReference>
<feature type="domain" description="RCK C-terminal" evidence="8">
    <location>
        <begin position="141"/>
        <end position="222"/>
    </location>
</feature>
<evidence type="ECO:0000256" key="4">
    <source>
        <dbReference type="ARBA" id="ARBA00022958"/>
    </source>
</evidence>
<evidence type="ECO:0000259" key="8">
    <source>
        <dbReference type="PROSITE" id="PS51202"/>
    </source>
</evidence>
<reference evidence="9 10" key="1">
    <citation type="submission" date="2020-07" db="EMBL/GenBank/DDBJ databases">
        <title>Roseicoccus Jingziensis gen. nov., sp. nov., isolated from coastal seawater.</title>
        <authorList>
            <person name="Feng X."/>
        </authorList>
    </citation>
    <scope>NUCLEOTIDE SEQUENCE [LARGE SCALE GENOMIC DNA]</scope>
    <source>
        <strain evidence="9 10">N1E253</strain>
    </source>
</reference>
<keyword evidence="10" id="KW-1185">Reference proteome</keyword>
<dbReference type="SUPFAM" id="SSF116726">
    <property type="entry name" value="TrkA C-terminal domain-like"/>
    <property type="match status" value="2"/>
</dbReference>
<evidence type="ECO:0000256" key="6">
    <source>
        <dbReference type="ARBA" id="ARBA00023065"/>
    </source>
</evidence>
<dbReference type="GO" id="GO:0015079">
    <property type="term" value="F:potassium ion transmembrane transporter activity"/>
    <property type="evidence" value="ECO:0007669"/>
    <property type="project" value="InterPro"/>
</dbReference>
<evidence type="ECO:0000313" key="10">
    <source>
        <dbReference type="Proteomes" id="UP000557872"/>
    </source>
</evidence>
<evidence type="ECO:0000259" key="7">
    <source>
        <dbReference type="PROSITE" id="PS51201"/>
    </source>
</evidence>
<keyword evidence="5" id="KW-0520">NAD</keyword>
<keyword evidence="6" id="KW-0406">Ion transport</keyword>
<dbReference type="PROSITE" id="PS51201">
    <property type="entry name" value="RCK_N"/>
    <property type="match status" value="2"/>
</dbReference>
<dbReference type="EMBL" id="JACBAZ010000004">
    <property type="protein sequence ID" value="NWK56017.1"/>
    <property type="molecule type" value="Genomic_DNA"/>
</dbReference>
<feature type="domain" description="RCK N-terminal" evidence="7">
    <location>
        <begin position="1"/>
        <end position="121"/>
    </location>
</feature>
<proteinExistence type="predicted"/>
<dbReference type="PANTHER" id="PTHR43833:SF5">
    <property type="entry name" value="TRK SYSTEM POTASSIUM UPTAKE PROTEIN TRKA"/>
    <property type="match status" value="1"/>
</dbReference>
<dbReference type="NCBIfam" id="NF007039">
    <property type="entry name" value="PRK09496.3-2"/>
    <property type="match status" value="1"/>
</dbReference>
<comment type="caution">
    <text evidence="9">The sequence shown here is derived from an EMBL/GenBank/DDBJ whole genome shotgun (WGS) entry which is preliminary data.</text>
</comment>
<dbReference type="Gene3D" id="3.40.50.720">
    <property type="entry name" value="NAD(P)-binding Rossmann-like Domain"/>
    <property type="match status" value="2"/>
</dbReference>
<keyword evidence="2" id="KW-0813">Transport</keyword>
<dbReference type="InterPro" id="IPR036291">
    <property type="entry name" value="NAD(P)-bd_dom_sf"/>
</dbReference>
<evidence type="ECO:0000256" key="1">
    <source>
        <dbReference type="ARBA" id="ARBA00017378"/>
    </source>
</evidence>
<accession>A0A851GLS0</accession>
<organism evidence="9 10">
    <name type="scientific">Oceaniferula marina</name>
    <dbReference type="NCBI Taxonomy" id="2748318"/>
    <lineage>
        <taxon>Bacteria</taxon>
        <taxon>Pseudomonadati</taxon>
        <taxon>Verrucomicrobiota</taxon>
        <taxon>Verrucomicrobiia</taxon>
        <taxon>Verrucomicrobiales</taxon>
        <taxon>Verrucomicrobiaceae</taxon>
        <taxon>Oceaniferula</taxon>
    </lineage>
</organism>
<keyword evidence="3" id="KW-0633">Potassium transport</keyword>
<dbReference type="Pfam" id="PF02254">
    <property type="entry name" value="TrkA_N"/>
    <property type="match status" value="2"/>
</dbReference>
<dbReference type="PROSITE" id="PS51202">
    <property type="entry name" value="RCK_C"/>
    <property type="match status" value="2"/>
</dbReference>
<dbReference type="InterPro" id="IPR050721">
    <property type="entry name" value="Trk_Ktr_HKT_K-transport"/>
</dbReference>
<dbReference type="InterPro" id="IPR036721">
    <property type="entry name" value="RCK_C_sf"/>
</dbReference>
<dbReference type="AlphaFoldDB" id="A0A851GLS0"/>
<evidence type="ECO:0000313" key="9">
    <source>
        <dbReference type="EMBL" id="NWK56017.1"/>
    </source>
</evidence>
<name>A0A851GLS0_9BACT</name>
<dbReference type="InterPro" id="IPR003148">
    <property type="entry name" value="RCK_N"/>
</dbReference>
<feature type="domain" description="RCK N-terminal" evidence="7">
    <location>
        <begin position="229"/>
        <end position="350"/>
    </location>
</feature>
<gene>
    <name evidence="9" type="primary">trkA</name>
    <name evidence="9" type="ORF">HW115_10365</name>
</gene>
<dbReference type="Proteomes" id="UP000557872">
    <property type="component" value="Unassembled WGS sequence"/>
</dbReference>
<dbReference type="PANTHER" id="PTHR43833">
    <property type="entry name" value="POTASSIUM CHANNEL PROTEIN 2-RELATED-RELATED"/>
    <property type="match status" value="1"/>
</dbReference>
<dbReference type="GO" id="GO:0005886">
    <property type="term" value="C:plasma membrane"/>
    <property type="evidence" value="ECO:0007669"/>
    <property type="project" value="InterPro"/>
</dbReference>
<dbReference type="SUPFAM" id="SSF51735">
    <property type="entry name" value="NAD(P)-binding Rossmann-fold domains"/>
    <property type="match status" value="2"/>
</dbReference>